<comment type="caution">
    <text evidence="1">The sequence shown here is derived from an EMBL/GenBank/DDBJ whole genome shotgun (WGS) entry which is preliminary data.</text>
</comment>
<dbReference type="AlphaFoldDB" id="A0AAV4E0V9"/>
<sequence>MAENVCNARRGEIIVTLPSDVIEPISSNTSKLRLPRPLLNEISRQGLHRLSSCLGIIRLRKEDLEDGKLFKPRTLWSAFDPVAGVSSPTTLRIF</sequence>
<reference evidence="1 2" key="1">
    <citation type="journal article" date="2021" name="Elife">
        <title>Chloroplast acquisition without the gene transfer in kleptoplastic sea slugs, Plakobranchus ocellatus.</title>
        <authorList>
            <person name="Maeda T."/>
            <person name="Takahashi S."/>
            <person name="Yoshida T."/>
            <person name="Shimamura S."/>
            <person name="Takaki Y."/>
            <person name="Nagai Y."/>
            <person name="Toyoda A."/>
            <person name="Suzuki Y."/>
            <person name="Arimoto A."/>
            <person name="Ishii H."/>
            <person name="Satoh N."/>
            <person name="Nishiyama T."/>
            <person name="Hasebe M."/>
            <person name="Maruyama T."/>
            <person name="Minagawa J."/>
            <person name="Obokata J."/>
            <person name="Shigenobu S."/>
        </authorList>
    </citation>
    <scope>NUCLEOTIDE SEQUENCE [LARGE SCALE GENOMIC DNA]</scope>
</reference>
<proteinExistence type="predicted"/>
<keyword evidence="2" id="KW-1185">Reference proteome</keyword>
<protein>
    <submittedName>
        <fullName evidence="1">Uncharacterized protein</fullName>
    </submittedName>
</protein>
<dbReference type="Proteomes" id="UP000735302">
    <property type="component" value="Unassembled WGS sequence"/>
</dbReference>
<evidence type="ECO:0000313" key="1">
    <source>
        <dbReference type="EMBL" id="GFO49919.1"/>
    </source>
</evidence>
<dbReference type="EMBL" id="BLXT01008548">
    <property type="protein sequence ID" value="GFO49919.1"/>
    <property type="molecule type" value="Genomic_DNA"/>
</dbReference>
<organism evidence="1 2">
    <name type="scientific">Plakobranchus ocellatus</name>
    <dbReference type="NCBI Taxonomy" id="259542"/>
    <lineage>
        <taxon>Eukaryota</taxon>
        <taxon>Metazoa</taxon>
        <taxon>Spiralia</taxon>
        <taxon>Lophotrochozoa</taxon>
        <taxon>Mollusca</taxon>
        <taxon>Gastropoda</taxon>
        <taxon>Heterobranchia</taxon>
        <taxon>Euthyneura</taxon>
        <taxon>Panpulmonata</taxon>
        <taxon>Sacoglossa</taxon>
        <taxon>Placobranchoidea</taxon>
        <taxon>Plakobranchidae</taxon>
        <taxon>Plakobranchus</taxon>
    </lineage>
</organism>
<evidence type="ECO:0000313" key="2">
    <source>
        <dbReference type="Proteomes" id="UP000735302"/>
    </source>
</evidence>
<name>A0AAV4E0V9_9GAST</name>
<accession>A0AAV4E0V9</accession>
<gene>
    <name evidence="1" type="ORF">PoB_007642400</name>
</gene>